<geneLocation type="plasmid" evidence="1 2">
    <name>lp36</name>
</geneLocation>
<protein>
    <submittedName>
        <fullName evidence="1">ParA family protein</fullName>
    </submittedName>
</protein>
<dbReference type="EMBL" id="CP179252">
    <property type="protein sequence ID" value="XOU08930.1"/>
    <property type="molecule type" value="Genomic_DNA"/>
</dbReference>
<keyword evidence="2" id="KW-1185">Reference proteome</keyword>
<keyword evidence="1" id="KW-0614">Plasmid</keyword>
<sequence>MDRKKPIIITLASLKGGVGKSSLSILFSYILKKLKKRVILIDLDPQNSLTSYFNKYINNIKKHNVYEFLKGNTYFIKCENKINEFISIIPSHPILEKFNTDDIDYKEIILEFRLNKSTKIFDFDYIIIDTSPSRNFLLKNALNVTDHIVIPVQVERWSIESFSILMGTINNIQNIKNKKYNISIIENQFIKNRNTLKEVESVLYEKYGKYIKGKIHFSNSIKVFINELLEPSLKEIYYREAENALKNILRPAILTTTEV</sequence>
<dbReference type="Proteomes" id="UP001305925">
    <property type="component" value="Plasmid lp36"/>
</dbReference>
<accession>A0ACD5G6E8</accession>
<name>A0ACD5G6E8_9SPIR</name>
<organism evidence="1 2">
    <name type="scientific">Borreliella americana</name>
    <dbReference type="NCBI Taxonomy" id="478807"/>
    <lineage>
        <taxon>Bacteria</taxon>
        <taxon>Pseudomonadati</taxon>
        <taxon>Spirochaetota</taxon>
        <taxon>Spirochaetia</taxon>
        <taxon>Spirochaetales</taxon>
        <taxon>Borreliaceae</taxon>
        <taxon>Borreliella</taxon>
    </lineage>
</organism>
<reference evidence="1" key="1">
    <citation type="submission" date="2024-11" db="EMBL/GenBank/DDBJ databases">
        <title>Sequencing of Borrelia variable plasmids from multiple Borrelia sensu lato isolates.</title>
        <authorList>
            <person name="Mongodin E.F."/>
            <person name="Rudenko N."/>
            <person name="Fraser C.M."/>
            <person name="Schutzer S."/>
            <person name="Luft B."/>
            <person name="Morgan R."/>
            <person name="Casjens S."/>
            <person name="Qiu W."/>
        </authorList>
    </citation>
    <scope>NUCLEOTIDE SEQUENCE</scope>
    <source>
        <strain evidence="1">SCW30h</strain>
    </source>
</reference>
<proteinExistence type="predicted"/>
<gene>
    <name evidence="1" type="ORF">QIA00_05020</name>
</gene>
<evidence type="ECO:0000313" key="2">
    <source>
        <dbReference type="Proteomes" id="UP001305925"/>
    </source>
</evidence>
<evidence type="ECO:0000313" key="1">
    <source>
        <dbReference type="EMBL" id="XOU08930.1"/>
    </source>
</evidence>